<name>A0A0G0ZCL9_9BACT</name>
<comment type="caution">
    <text evidence="13">The sequence shown here is derived from an EMBL/GenBank/DDBJ whole genome shotgun (WGS) entry which is preliminary data.</text>
</comment>
<evidence type="ECO:0000256" key="8">
    <source>
        <dbReference type="ARBA" id="ARBA00022741"/>
    </source>
</evidence>
<evidence type="ECO:0000313" key="14">
    <source>
        <dbReference type="Proteomes" id="UP000034320"/>
    </source>
</evidence>
<evidence type="ECO:0000256" key="3">
    <source>
        <dbReference type="ARBA" id="ARBA00012584"/>
    </source>
</evidence>
<dbReference type="GO" id="GO:0005737">
    <property type="term" value="C:cytoplasm"/>
    <property type="evidence" value="ECO:0007669"/>
    <property type="project" value="UniProtKB-SubCell"/>
</dbReference>
<dbReference type="PANTHER" id="PTHR17490">
    <property type="entry name" value="SUA5"/>
    <property type="match status" value="1"/>
</dbReference>
<dbReference type="AlphaFoldDB" id="A0A0G0ZCL9"/>
<dbReference type="NCBIfam" id="TIGR00057">
    <property type="entry name" value="L-threonylcarbamoyladenylate synthase"/>
    <property type="match status" value="1"/>
</dbReference>
<reference evidence="13 14" key="1">
    <citation type="journal article" date="2015" name="Nature">
        <title>rRNA introns, odd ribosomes, and small enigmatic genomes across a large radiation of phyla.</title>
        <authorList>
            <person name="Brown C.T."/>
            <person name="Hug L.A."/>
            <person name="Thomas B.C."/>
            <person name="Sharon I."/>
            <person name="Castelle C.J."/>
            <person name="Singh A."/>
            <person name="Wilkins M.J."/>
            <person name="Williams K.H."/>
            <person name="Banfield J.F."/>
        </authorList>
    </citation>
    <scope>NUCLEOTIDE SEQUENCE [LARGE SCALE GENOMIC DNA]</scope>
</reference>
<evidence type="ECO:0000256" key="1">
    <source>
        <dbReference type="ARBA" id="ARBA00004496"/>
    </source>
</evidence>
<feature type="domain" description="YrdC-like" evidence="12">
    <location>
        <begin position="2"/>
        <end position="189"/>
    </location>
</feature>
<dbReference type="GO" id="GO:0000049">
    <property type="term" value="F:tRNA binding"/>
    <property type="evidence" value="ECO:0007669"/>
    <property type="project" value="TreeGrafter"/>
</dbReference>
<evidence type="ECO:0000256" key="6">
    <source>
        <dbReference type="ARBA" id="ARBA00022694"/>
    </source>
</evidence>
<gene>
    <name evidence="13" type="ORF">UV09_C0017G0035</name>
</gene>
<evidence type="ECO:0000313" key="13">
    <source>
        <dbReference type="EMBL" id="KKS46447.1"/>
    </source>
</evidence>
<evidence type="ECO:0000256" key="5">
    <source>
        <dbReference type="ARBA" id="ARBA00022679"/>
    </source>
</evidence>
<proteinExistence type="inferred from homology"/>
<evidence type="ECO:0000256" key="4">
    <source>
        <dbReference type="ARBA" id="ARBA00022490"/>
    </source>
</evidence>
<dbReference type="PANTHER" id="PTHR17490:SF16">
    <property type="entry name" value="THREONYLCARBAMOYL-AMP SYNTHASE"/>
    <property type="match status" value="1"/>
</dbReference>
<keyword evidence="4" id="KW-0963">Cytoplasm</keyword>
<dbReference type="Pfam" id="PF01300">
    <property type="entry name" value="Sua5_yciO_yrdC"/>
    <property type="match status" value="1"/>
</dbReference>
<protein>
    <recommendedName>
        <fullName evidence="10">L-threonylcarbamoyladenylate synthase</fullName>
        <ecNumber evidence="3">2.7.7.87</ecNumber>
    </recommendedName>
    <alternativeName>
        <fullName evidence="10">L-threonylcarbamoyladenylate synthase</fullName>
    </alternativeName>
</protein>
<dbReference type="InterPro" id="IPR017945">
    <property type="entry name" value="DHBP_synth_RibB-like_a/b_dom"/>
</dbReference>
<dbReference type="Proteomes" id="UP000034320">
    <property type="component" value="Unassembled WGS sequence"/>
</dbReference>
<dbReference type="GO" id="GO:0008033">
    <property type="term" value="P:tRNA processing"/>
    <property type="evidence" value="ECO:0007669"/>
    <property type="project" value="UniProtKB-KW"/>
</dbReference>
<dbReference type="GO" id="GO:0061710">
    <property type="term" value="F:L-threonylcarbamoyladenylate synthase"/>
    <property type="evidence" value="ECO:0007669"/>
    <property type="project" value="UniProtKB-EC"/>
</dbReference>
<evidence type="ECO:0000259" key="12">
    <source>
        <dbReference type="PROSITE" id="PS51163"/>
    </source>
</evidence>
<dbReference type="EMBL" id="LCDD01000017">
    <property type="protein sequence ID" value="KKS46447.1"/>
    <property type="molecule type" value="Genomic_DNA"/>
</dbReference>
<comment type="similarity">
    <text evidence="2">Belongs to the SUA5 family.</text>
</comment>
<dbReference type="GO" id="GO:0006450">
    <property type="term" value="P:regulation of translational fidelity"/>
    <property type="evidence" value="ECO:0007669"/>
    <property type="project" value="TreeGrafter"/>
</dbReference>
<evidence type="ECO:0000256" key="10">
    <source>
        <dbReference type="ARBA" id="ARBA00029774"/>
    </source>
</evidence>
<dbReference type="InterPro" id="IPR006070">
    <property type="entry name" value="Sua5-like_dom"/>
</dbReference>
<organism evidence="13 14">
    <name type="scientific">Candidatus Gottesmanbacteria bacterium GW2011_GWA2_42_18</name>
    <dbReference type="NCBI Taxonomy" id="1618442"/>
    <lineage>
        <taxon>Bacteria</taxon>
        <taxon>Candidatus Gottesmaniibacteriota</taxon>
    </lineage>
</organism>
<evidence type="ECO:0000256" key="11">
    <source>
        <dbReference type="ARBA" id="ARBA00048366"/>
    </source>
</evidence>
<keyword evidence="7" id="KW-0548">Nucleotidyltransferase</keyword>
<comment type="subcellular location">
    <subcellularLocation>
        <location evidence="1">Cytoplasm</location>
    </subcellularLocation>
</comment>
<comment type="catalytic activity">
    <reaction evidence="11">
        <text>L-threonine + hydrogencarbonate + ATP = L-threonylcarbamoyladenylate + diphosphate + H2O</text>
        <dbReference type="Rhea" id="RHEA:36407"/>
        <dbReference type="ChEBI" id="CHEBI:15377"/>
        <dbReference type="ChEBI" id="CHEBI:17544"/>
        <dbReference type="ChEBI" id="CHEBI:30616"/>
        <dbReference type="ChEBI" id="CHEBI:33019"/>
        <dbReference type="ChEBI" id="CHEBI:57926"/>
        <dbReference type="ChEBI" id="CHEBI:73682"/>
        <dbReference type="EC" id="2.7.7.87"/>
    </reaction>
</comment>
<dbReference type="EC" id="2.7.7.87" evidence="3"/>
<dbReference type="PROSITE" id="PS51163">
    <property type="entry name" value="YRDC"/>
    <property type="match status" value="1"/>
</dbReference>
<dbReference type="Gene3D" id="3.90.870.10">
    <property type="entry name" value="DHBP synthase"/>
    <property type="match status" value="1"/>
</dbReference>
<keyword evidence="5" id="KW-0808">Transferase</keyword>
<dbReference type="GO" id="GO:0005524">
    <property type="term" value="F:ATP binding"/>
    <property type="evidence" value="ECO:0007669"/>
    <property type="project" value="UniProtKB-KW"/>
</dbReference>
<keyword evidence="8" id="KW-0547">Nucleotide-binding</keyword>
<evidence type="ECO:0000256" key="9">
    <source>
        <dbReference type="ARBA" id="ARBA00022840"/>
    </source>
</evidence>
<sequence>MEKLINKTVSILDSGGLVIFPTDTVFGIGCRIDRPDSVRRLFSVRRRPEKKAVPVLVSAIEMAEKYFLSPLPNNVRHLMKVYWPGALTIVYNVRTDKVTPLVRAYGKTIGIRMPKKKLVLEIIRRCGVALLGPSANFHGFPAPSNIRDLDPELARGVDLVIPGESPIGRASTVVDCTSSPWKILREGSVKIEAK</sequence>
<evidence type="ECO:0000256" key="2">
    <source>
        <dbReference type="ARBA" id="ARBA00007663"/>
    </source>
</evidence>
<dbReference type="SUPFAM" id="SSF55821">
    <property type="entry name" value="YrdC/RibB"/>
    <property type="match status" value="1"/>
</dbReference>
<accession>A0A0G0ZCL9</accession>
<dbReference type="GO" id="GO:0003725">
    <property type="term" value="F:double-stranded RNA binding"/>
    <property type="evidence" value="ECO:0007669"/>
    <property type="project" value="InterPro"/>
</dbReference>
<dbReference type="InterPro" id="IPR050156">
    <property type="entry name" value="TC-AMP_synthase_SUA5"/>
</dbReference>
<evidence type="ECO:0000256" key="7">
    <source>
        <dbReference type="ARBA" id="ARBA00022695"/>
    </source>
</evidence>
<keyword evidence="9" id="KW-0067">ATP-binding</keyword>
<keyword evidence="6" id="KW-0819">tRNA processing</keyword>